<dbReference type="EMBL" id="BHYL01000085">
    <property type="protein sequence ID" value="GCD19638.1"/>
    <property type="molecule type" value="Genomic_DNA"/>
</dbReference>
<gene>
    <name evidence="2" type="ORF">CTKZ_12000</name>
</gene>
<sequence>MSLDRRDPSRPDRPPPLARRRAPVALRARVLLWRARPALLALTLAVAALGVVGALRPPPPPTVELVVAARSLDAGATLADGDLTVRAVPVTVAPDDVPADADAVVGRVTAVDLATGTPLVPGVLVASDATGPPGTVVTAVRLADEAAAALLRPGMRVDVLAATPDEGDGRVVATRALVLPTPTEESPPDAVSFGADAGPAPPVLLAVTPDEARALAGASATALLSAVVVP</sequence>
<keyword evidence="3" id="KW-1185">Reference proteome</keyword>
<accession>A0A401UY89</accession>
<proteinExistence type="predicted"/>
<name>A0A401UY89_9CELL</name>
<protein>
    <recommendedName>
        <fullName evidence="1">SAF domain-containing protein</fullName>
    </recommendedName>
</protein>
<evidence type="ECO:0000313" key="3">
    <source>
        <dbReference type="Proteomes" id="UP000288246"/>
    </source>
</evidence>
<dbReference type="CDD" id="cd11614">
    <property type="entry name" value="SAF_CpaB_FlgA_like"/>
    <property type="match status" value="1"/>
</dbReference>
<comment type="caution">
    <text evidence="2">The sequence shown here is derived from an EMBL/GenBank/DDBJ whole genome shotgun (WGS) entry which is preliminary data.</text>
</comment>
<dbReference type="Gene3D" id="3.90.1210.10">
    <property type="entry name" value="Antifreeze-like/N-acetylneuraminic acid synthase C-terminal domain"/>
    <property type="match status" value="1"/>
</dbReference>
<dbReference type="Pfam" id="PF08666">
    <property type="entry name" value="SAF"/>
    <property type="match status" value="1"/>
</dbReference>
<dbReference type="AlphaFoldDB" id="A0A401UY89"/>
<reference evidence="2 3" key="1">
    <citation type="submission" date="2018-11" db="EMBL/GenBank/DDBJ databases">
        <title>Draft genome sequence of Cellulomonas takizawaensis strain TKZ-21.</title>
        <authorList>
            <person name="Yamamura H."/>
            <person name="Hayashi T."/>
            <person name="Hamada M."/>
            <person name="Serisawa Y."/>
            <person name="Matsuyama K."/>
            <person name="Nakagawa Y."/>
            <person name="Otoguro M."/>
            <person name="Yanagida F."/>
            <person name="Hayakawa M."/>
        </authorList>
    </citation>
    <scope>NUCLEOTIDE SEQUENCE [LARGE SCALE GENOMIC DNA]</scope>
    <source>
        <strain evidence="2 3">TKZ-21</strain>
    </source>
</reference>
<dbReference type="RefSeq" id="WP_200829657.1">
    <property type="nucleotide sequence ID" value="NZ_BHYL01000085.1"/>
</dbReference>
<evidence type="ECO:0000259" key="1">
    <source>
        <dbReference type="SMART" id="SM00858"/>
    </source>
</evidence>
<dbReference type="InterPro" id="IPR013974">
    <property type="entry name" value="SAF"/>
</dbReference>
<evidence type="ECO:0000313" key="2">
    <source>
        <dbReference type="EMBL" id="GCD19638.1"/>
    </source>
</evidence>
<organism evidence="2 3">
    <name type="scientific">Cellulomonas algicola</name>
    <dbReference type="NCBI Taxonomy" id="2071633"/>
    <lineage>
        <taxon>Bacteria</taxon>
        <taxon>Bacillati</taxon>
        <taxon>Actinomycetota</taxon>
        <taxon>Actinomycetes</taxon>
        <taxon>Micrococcales</taxon>
        <taxon>Cellulomonadaceae</taxon>
        <taxon>Cellulomonas</taxon>
    </lineage>
</organism>
<dbReference type="Proteomes" id="UP000288246">
    <property type="component" value="Unassembled WGS sequence"/>
</dbReference>
<dbReference type="SMART" id="SM00858">
    <property type="entry name" value="SAF"/>
    <property type="match status" value="1"/>
</dbReference>
<feature type="domain" description="SAF" evidence="1">
    <location>
        <begin position="63"/>
        <end position="125"/>
    </location>
</feature>